<keyword evidence="6" id="KW-1185">Reference proteome</keyword>
<dbReference type="PROSITE" id="PS00622">
    <property type="entry name" value="HTH_LUXR_1"/>
    <property type="match status" value="1"/>
</dbReference>
<dbReference type="SUPFAM" id="SSF52540">
    <property type="entry name" value="P-loop containing nucleoside triphosphate hydrolases"/>
    <property type="match status" value="1"/>
</dbReference>
<gene>
    <name evidence="5" type="ORF">AIOL_000426</name>
</gene>
<comment type="caution">
    <text evidence="5">The sequence shown here is derived from an EMBL/GenBank/DDBJ whole genome shotgun (WGS) entry which is preliminary data.</text>
</comment>
<name>A0A0J9H3M1_9RHOB</name>
<dbReference type="Pfam" id="PF25873">
    <property type="entry name" value="WHD_MalT"/>
    <property type="match status" value="1"/>
</dbReference>
<dbReference type="AlphaFoldDB" id="A0A0J9H3M1"/>
<evidence type="ECO:0000256" key="3">
    <source>
        <dbReference type="ARBA" id="ARBA00023163"/>
    </source>
</evidence>
<dbReference type="InterPro" id="IPR036388">
    <property type="entry name" value="WH-like_DNA-bd_sf"/>
</dbReference>
<sequence>MRDTAQTLELIDRPRLNDKFRQGMSRQLTLVQAPLGFGKTTVIRRWIEMLQDAGLQSTYLSFELAGEDAEDMFRAALAGLCRDAGGRGAGPARDGTRDIVGQVETVQSRVFLILDDFHDATPDCTALIQKLIRLGSDKLHIVIGTREAPQFPLTKLRMAGQINDFRLEDMRFTDAEAGALLKGDVHQGVLRKAEGWVAALHLMRQSGPTAAEPGTMPHREFVEYLKEQYFLQLDPMDQNLLLATAHLDQVAPDLANVLTGQSDGWHALGQLAARHALIEERAGPDAPTYRYHQLLRDFLMKEQRTLGAERCMNLRLATSRWLAERGKVHAAMHHAKSAGQDEIAAQVLLDAGGVQFAFTQGAARLRACLSILPKTLIYERPRLLVAQAYLLLKSNRVRDGAGILQELRGRSDLRDPLLEREIILVEAHLRIYEDIPLSASQLDALEYTCRSAPSSDPMMRGLLNNFLCMFLIEQGDLTKARQVGQVAMDAFVDLETMHLQFFMHLHLSAIDLELGALDSARAHRKAARQICETEFSFDAAMRAHAEIYWGELAFELGETGGLQSWLNSQLAQIDRQEGWNMLYLAGYETCLALILFENRFDAAVDLLEHAGHVMADRGAKLFSNQLRIMELDLALRAGVREEADRLALELEDILARKSGETLRWRGALRAELALTRHAAANGKFDTAIARCSAVLAKCEAGGYRRLRDRCLMQRVILFAATEDRAQAMAALRAYVTSASQTGSYGAALREGLASAQAINWTISQNGLARFEPAEVRYISECLWHLSGRKNGQSADVFMEILTEKERDVLAELAKGHSNKVIARALDVSEPTVKFHLQNIYRKLGVSARKLAIEIAHQHGMPAA</sequence>
<dbReference type="Gene3D" id="1.10.10.10">
    <property type="entry name" value="Winged helix-like DNA-binding domain superfamily/Winged helix DNA-binding domain"/>
    <property type="match status" value="1"/>
</dbReference>
<dbReference type="EMBL" id="LFTY01000001">
    <property type="protein sequence ID" value="KMW60273.1"/>
    <property type="molecule type" value="Genomic_DNA"/>
</dbReference>
<organism evidence="5 6">
    <name type="scientific">Candidatus Rhodobacter oscarellae</name>
    <dbReference type="NCBI Taxonomy" id="1675527"/>
    <lineage>
        <taxon>Bacteria</taxon>
        <taxon>Pseudomonadati</taxon>
        <taxon>Pseudomonadota</taxon>
        <taxon>Alphaproteobacteria</taxon>
        <taxon>Rhodobacterales</taxon>
        <taxon>Rhodobacter group</taxon>
        <taxon>Rhodobacter</taxon>
    </lineage>
</organism>
<dbReference type="SMART" id="SM00421">
    <property type="entry name" value="HTH_LUXR"/>
    <property type="match status" value="1"/>
</dbReference>
<dbReference type="PROSITE" id="PS50043">
    <property type="entry name" value="HTH_LUXR_2"/>
    <property type="match status" value="1"/>
</dbReference>
<dbReference type="PATRIC" id="fig|1675527.3.peg.475"/>
<protein>
    <submittedName>
        <fullName evidence="5">Nitrate/nitrite response regulator protein</fullName>
    </submittedName>
</protein>
<dbReference type="InterPro" id="IPR059106">
    <property type="entry name" value="WHD_MalT"/>
</dbReference>
<dbReference type="InterPro" id="IPR016032">
    <property type="entry name" value="Sig_transdc_resp-reg_C-effctor"/>
</dbReference>
<dbReference type="CDD" id="cd06170">
    <property type="entry name" value="LuxR_C_like"/>
    <property type="match status" value="1"/>
</dbReference>
<proteinExistence type="predicted"/>
<dbReference type="Gene3D" id="1.25.40.10">
    <property type="entry name" value="Tetratricopeptide repeat domain"/>
    <property type="match status" value="1"/>
</dbReference>
<dbReference type="SUPFAM" id="SSF46894">
    <property type="entry name" value="C-terminal effector domain of the bipartite response regulators"/>
    <property type="match status" value="1"/>
</dbReference>
<dbReference type="PANTHER" id="PTHR44688:SF16">
    <property type="entry name" value="DNA-BINDING TRANSCRIPTIONAL ACTIVATOR DEVR_DOSR"/>
    <property type="match status" value="1"/>
</dbReference>
<dbReference type="Pfam" id="PF00196">
    <property type="entry name" value="GerE"/>
    <property type="match status" value="1"/>
</dbReference>
<keyword evidence="2" id="KW-0238">DNA-binding</keyword>
<dbReference type="GO" id="GO:0006355">
    <property type="term" value="P:regulation of DNA-templated transcription"/>
    <property type="evidence" value="ECO:0007669"/>
    <property type="project" value="InterPro"/>
</dbReference>
<dbReference type="PRINTS" id="PR00038">
    <property type="entry name" value="HTHLUXR"/>
</dbReference>
<dbReference type="InterPro" id="IPR011990">
    <property type="entry name" value="TPR-like_helical_dom_sf"/>
</dbReference>
<evidence type="ECO:0000259" key="4">
    <source>
        <dbReference type="PROSITE" id="PS50043"/>
    </source>
</evidence>
<keyword evidence="1" id="KW-0805">Transcription regulation</keyword>
<dbReference type="Gene3D" id="3.40.50.300">
    <property type="entry name" value="P-loop containing nucleotide triphosphate hydrolases"/>
    <property type="match status" value="1"/>
</dbReference>
<dbReference type="RefSeq" id="WP_049641373.1">
    <property type="nucleotide sequence ID" value="NZ_LFTY01000001.1"/>
</dbReference>
<reference evidence="5 6" key="1">
    <citation type="submission" date="2015-06" db="EMBL/GenBank/DDBJ databases">
        <title>Draft genome sequence of an Alphaproteobacteria species associated to the Mediterranean sponge Oscarella lobularis.</title>
        <authorList>
            <person name="Jourda C."/>
            <person name="Santini S."/>
            <person name="Claverie J.-M."/>
        </authorList>
    </citation>
    <scope>NUCLEOTIDE SEQUENCE [LARGE SCALE GENOMIC DNA]</scope>
    <source>
        <strain evidence="5">IGS</strain>
    </source>
</reference>
<dbReference type="GO" id="GO:0003677">
    <property type="term" value="F:DNA binding"/>
    <property type="evidence" value="ECO:0007669"/>
    <property type="project" value="UniProtKB-KW"/>
</dbReference>
<dbReference type="OrthoDB" id="8337506at2"/>
<evidence type="ECO:0000256" key="2">
    <source>
        <dbReference type="ARBA" id="ARBA00023125"/>
    </source>
</evidence>
<feature type="domain" description="HTH luxR-type" evidence="4">
    <location>
        <begin position="794"/>
        <end position="859"/>
    </location>
</feature>
<dbReference type="InterPro" id="IPR027417">
    <property type="entry name" value="P-loop_NTPase"/>
</dbReference>
<dbReference type="Proteomes" id="UP000037178">
    <property type="component" value="Unassembled WGS sequence"/>
</dbReference>
<keyword evidence="3" id="KW-0804">Transcription</keyword>
<dbReference type="PANTHER" id="PTHR44688">
    <property type="entry name" value="DNA-BINDING TRANSCRIPTIONAL ACTIVATOR DEVR_DOSR"/>
    <property type="match status" value="1"/>
</dbReference>
<dbReference type="STRING" id="1675527.AIOL_000426"/>
<dbReference type="InterPro" id="IPR000792">
    <property type="entry name" value="Tscrpt_reg_LuxR_C"/>
</dbReference>
<evidence type="ECO:0000313" key="6">
    <source>
        <dbReference type="Proteomes" id="UP000037178"/>
    </source>
</evidence>
<accession>A0A0J9H3M1</accession>
<evidence type="ECO:0000256" key="1">
    <source>
        <dbReference type="ARBA" id="ARBA00023015"/>
    </source>
</evidence>
<evidence type="ECO:0000313" key="5">
    <source>
        <dbReference type="EMBL" id="KMW60273.1"/>
    </source>
</evidence>